<keyword evidence="1" id="KW-0732">Signal</keyword>
<keyword evidence="3" id="KW-1185">Reference proteome</keyword>
<evidence type="ECO:0000313" key="3">
    <source>
        <dbReference type="Proteomes" id="UP001280581"/>
    </source>
</evidence>
<feature type="chain" id="PRO_5042921134" description="Secreted protein" evidence="1">
    <location>
        <begin position="17"/>
        <end position="100"/>
    </location>
</feature>
<name>A0AAN6LPX4_9PLEO</name>
<sequence length="100" mass="11112">MRSYIFLNLLPSLALAGTIIFSSGGDCGNGVEQKSADDSCTEAPADARVSWIVKEMGACTELTFFTDSNCEDNQMTYDELIQEICVQPKYEYTHYAFEVC</sequence>
<evidence type="ECO:0000313" key="2">
    <source>
        <dbReference type="EMBL" id="KAK3201659.1"/>
    </source>
</evidence>
<organism evidence="2 3">
    <name type="scientific">Pseudopithomyces chartarum</name>
    <dbReference type="NCBI Taxonomy" id="1892770"/>
    <lineage>
        <taxon>Eukaryota</taxon>
        <taxon>Fungi</taxon>
        <taxon>Dikarya</taxon>
        <taxon>Ascomycota</taxon>
        <taxon>Pezizomycotina</taxon>
        <taxon>Dothideomycetes</taxon>
        <taxon>Pleosporomycetidae</taxon>
        <taxon>Pleosporales</taxon>
        <taxon>Massarineae</taxon>
        <taxon>Didymosphaeriaceae</taxon>
        <taxon>Pseudopithomyces</taxon>
    </lineage>
</organism>
<feature type="signal peptide" evidence="1">
    <location>
        <begin position="1"/>
        <end position="16"/>
    </location>
</feature>
<evidence type="ECO:0000256" key="1">
    <source>
        <dbReference type="SAM" id="SignalP"/>
    </source>
</evidence>
<protein>
    <recommendedName>
        <fullName evidence="4">Secreted protein</fullName>
    </recommendedName>
</protein>
<accession>A0AAN6LPX4</accession>
<reference evidence="2 3" key="1">
    <citation type="submission" date="2021-02" db="EMBL/GenBank/DDBJ databases">
        <title>Genome assembly of Pseudopithomyces chartarum.</title>
        <authorList>
            <person name="Jauregui R."/>
            <person name="Singh J."/>
            <person name="Voisey C."/>
        </authorList>
    </citation>
    <scope>NUCLEOTIDE SEQUENCE [LARGE SCALE GENOMIC DNA]</scope>
    <source>
        <strain evidence="2 3">AGR01</strain>
    </source>
</reference>
<evidence type="ECO:0008006" key="4">
    <source>
        <dbReference type="Google" id="ProtNLM"/>
    </source>
</evidence>
<dbReference type="EMBL" id="WVTA01000015">
    <property type="protein sequence ID" value="KAK3201659.1"/>
    <property type="molecule type" value="Genomic_DNA"/>
</dbReference>
<dbReference type="Proteomes" id="UP001280581">
    <property type="component" value="Unassembled WGS sequence"/>
</dbReference>
<dbReference type="AlphaFoldDB" id="A0AAN6LPX4"/>
<gene>
    <name evidence="2" type="ORF">GRF29_164g203204</name>
</gene>
<proteinExistence type="predicted"/>
<comment type="caution">
    <text evidence="2">The sequence shown here is derived from an EMBL/GenBank/DDBJ whole genome shotgun (WGS) entry which is preliminary data.</text>
</comment>